<sequence>MAIDFILPVQVLVDHLVSDPLKVAFINRECHLCKVFCV</sequence>
<proteinExistence type="predicted"/>
<dbReference type="AlphaFoldDB" id="A0A445MXH7"/>
<name>A0A445MXH7_9BACT</name>
<accession>A0A445MXH7</accession>
<gene>
    <name evidence="1" type="ORF">PITCH_A2090007</name>
</gene>
<organism evidence="1">
    <name type="scientific">uncultured Desulfobacterium sp</name>
    <dbReference type="NCBI Taxonomy" id="201089"/>
    <lineage>
        <taxon>Bacteria</taxon>
        <taxon>Pseudomonadati</taxon>
        <taxon>Thermodesulfobacteriota</taxon>
        <taxon>Desulfobacteria</taxon>
        <taxon>Desulfobacterales</taxon>
        <taxon>Desulfobacteriaceae</taxon>
        <taxon>Desulfobacterium</taxon>
        <taxon>environmental samples</taxon>
    </lineage>
</organism>
<dbReference type="EMBL" id="OJIN01000123">
    <property type="protein sequence ID" value="SPD74175.1"/>
    <property type="molecule type" value="Genomic_DNA"/>
</dbReference>
<reference evidence="1" key="1">
    <citation type="submission" date="2018-01" db="EMBL/GenBank/DDBJ databases">
        <authorList>
            <person name="Regsiter A."/>
            <person name="William W."/>
        </authorList>
    </citation>
    <scope>NUCLEOTIDE SEQUENCE</scope>
    <source>
        <strain evidence="1">TRIP AH-1</strain>
    </source>
</reference>
<protein>
    <submittedName>
        <fullName evidence="1">Uncharacterized protein</fullName>
    </submittedName>
</protein>
<evidence type="ECO:0000313" key="1">
    <source>
        <dbReference type="EMBL" id="SPD74175.1"/>
    </source>
</evidence>